<protein>
    <submittedName>
        <fullName evidence="2">Uncharacterized protein</fullName>
    </submittedName>
</protein>
<feature type="compositionally biased region" description="Basic residues" evidence="1">
    <location>
        <begin position="292"/>
        <end position="303"/>
    </location>
</feature>
<feature type="compositionally biased region" description="Acidic residues" evidence="1">
    <location>
        <begin position="235"/>
        <end position="244"/>
    </location>
</feature>
<feature type="compositionally biased region" description="Low complexity" evidence="1">
    <location>
        <begin position="245"/>
        <end position="254"/>
    </location>
</feature>
<proteinExistence type="predicted"/>
<reference evidence="2" key="1">
    <citation type="journal article" date="2020" name="Nature">
        <title>Giant virus diversity and host interactions through global metagenomics.</title>
        <authorList>
            <person name="Schulz F."/>
            <person name="Roux S."/>
            <person name="Paez-Espino D."/>
            <person name="Jungbluth S."/>
            <person name="Walsh D.A."/>
            <person name="Denef V.J."/>
            <person name="McMahon K.D."/>
            <person name="Konstantinidis K.T."/>
            <person name="Eloe-Fadrosh E.A."/>
            <person name="Kyrpides N.C."/>
            <person name="Woyke T."/>
        </authorList>
    </citation>
    <scope>NUCLEOTIDE SEQUENCE</scope>
    <source>
        <strain evidence="2">GVMAG-M-3300020187-37</strain>
    </source>
</reference>
<feature type="region of interest" description="Disordered" evidence="1">
    <location>
        <begin position="232"/>
        <end position="303"/>
    </location>
</feature>
<name>A0A6C0C4K4_9ZZZZ</name>
<evidence type="ECO:0000313" key="2">
    <source>
        <dbReference type="EMBL" id="QHS99635.1"/>
    </source>
</evidence>
<feature type="compositionally biased region" description="Acidic residues" evidence="1">
    <location>
        <begin position="255"/>
        <end position="265"/>
    </location>
</feature>
<organism evidence="2">
    <name type="scientific">viral metagenome</name>
    <dbReference type="NCBI Taxonomy" id="1070528"/>
    <lineage>
        <taxon>unclassified sequences</taxon>
        <taxon>metagenomes</taxon>
        <taxon>organismal metagenomes</taxon>
    </lineage>
</organism>
<evidence type="ECO:0000256" key="1">
    <source>
        <dbReference type="SAM" id="MobiDB-lite"/>
    </source>
</evidence>
<dbReference type="EMBL" id="MN739345">
    <property type="protein sequence ID" value="QHS99635.1"/>
    <property type="molecule type" value="Genomic_DNA"/>
</dbReference>
<accession>A0A6C0C4K4</accession>
<feature type="compositionally biased region" description="Acidic residues" evidence="1">
    <location>
        <begin position="272"/>
        <end position="285"/>
    </location>
</feature>
<dbReference type="AlphaFoldDB" id="A0A6C0C4K4"/>
<sequence>MPVTKASNVNFSKISFSDPRKLGQNGVQIVFVNYDGNQNPLYIQTPKVGITWDSKYFPDTNGGDGGKYGVQFSMPITGGDKVMTSFHDKMVEFDNHMIDIGYENRAIWFKNGKKLSRETVETLYSPMVKLSTDSETGEPNGKYPPSFKFKIKRKDGVHECSVYDSNKSVYNIDNKDDDNFVNLEDILVKGASMNVILKCSMVWLINNKFGVTWYGEQIMVTEKVSSSLGSGCAFIDDDDDEQSDTVDNSVAPAEEVVDSDDESDEVNNASNDSDDDSDEGDDEPAPEPQPATKKKVRRVNKKA</sequence>